<evidence type="ECO:0000313" key="2">
    <source>
        <dbReference type="WBParaSite" id="Pan_g13686.t1"/>
    </source>
</evidence>
<organism evidence="1 2">
    <name type="scientific">Panagrellus redivivus</name>
    <name type="common">Microworm</name>
    <dbReference type="NCBI Taxonomy" id="6233"/>
    <lineage>
        <taxon>Eukaryota</taxon>
        <taxon>Metazoa</taxon>
        <taxon>Ecdysozoa</taxon>
        <taxon>Nematoda</taxon>
        <taxon>Chromadorea</taxon>
        <taxon>Rhabditida</taxon>
        <taxon>Tylenchina</taxon>
        <taxon>Panagrolaimomorpha</taxon>
        <taxon>Panagrolaimoidea</taxon>
        <taxon>Panagrolaimidae</taxon>
        <taxon>Panagrellus</taxon>
    </lineage>
</organism>
<protein>
    <submittedName>
        <fullName evidence="2">DUF148 domain-containing protein</fullName>
    </submittedName>
</protein>
<dbReference type="WBParaSite" id="Pan_g13686.t1">
    <property type="protein sequence ID" value="Pan_g13686.t1"/>
    <property type="gene ID" value="Pan_g13686"/>
</dbReference>
<sequence>MHSARCPLYKRHHFKVKPSPDSNPATMQSSTLCFAAVIIGIVAMTEAAKANDHDFNLPSFLDKADSATQQKYITIVTDPQTSPTQKADRIDDLVKGQSDTIQQAYALFQAQQNAIKDQFGVSVADEMKLTTDDATVTA</sequence>
<reference evidence="1" key="1">
    <citation type="journal article" date="2013" name="Genetics">
        <title>The draft genome and transcriptome of Panagrellus redivivus are shaped by the harsh demands of a free-living lifestyle.</title>
        <authorList>
            <person name="Srinivasan J."/>
            <person name="Dillman A.R."/>
            <person name="Macchietto M.G."/>
            <person name="Heikkinen L."/>
            <person name="Lakso M."/>
            <person name="Fracchia K.M."/>
            <person name="Antoshechkin I."/>
            <person name="Mortazavi A."/>
            <person name="Wong G."/>
            <person name="Sternberg P.W."/>
        </authorList>
    </citation>
    <scope>NUCLEOTIDE SEQUENCE [LARGE SCALE GENOMIC DNA]</scope>
    <source>
        <strain evidence="1">MT8872</strain>
    </source>
</reference>
<keyword evidence="1" id="KW-1185">Reference proteome</keyword>
<proteinExistence type="predicted"/>
<accession>A0A7E4ZS04</accession>
<dbReference type="AlphaFoldDB" id="A0A7E4ZS04"/>
<reference evidence="2" key="2">
    <citation type="submission" date="2020-10" db="UniProtKB">
        <authorList>
            <consortium name="WormBaseParasite"/>
        </authorList>
    </citation>
    <scope>IDENTIFICATION</scope>
</reference>
<evidence type="ECO:0000313" key="1">
    <source>
        <dbReference type="Proteomes" id="UP000492821"/>
    </source>
</evidence>
<dbReference type="Proteomes" id="UP000492821">
    <property type="component" value="Unassembled WGS sequence"/>
</dbReference>
<name>A0A7E4ZS04_PANRE</name>